<proteinExistence type="predicted"/>
<accession>A0ABQ2ZFZ0</accession>
<sequence>MRLPRTAHTGRPWRIHEIAGDFTVEDVWALPTPGGPDDLAKLVDQIAGGMHDGVNGDTPVTRLLFAVRWRLGELLGWDRPEAGIDSRTPSLLDRLPADLKEGPRRPVDLGSSPFTSLYETHDEWAAEMANKTVHAVLHLAWVEAGPPGRYRAQMAVLVRPNGRLGRLYMFAIKPIRYFWVYPALIRTIGRTWRTQARMREG</sequence>
<evidence type="ECO:0000313" key="1">
    <source>
        <dbReference type="EMBL" id="GGY14304.1"/>
    </source>
</evidence>
<protein>
    <recommendedName>
        <fullName evidence="3">DUF2867 domain-containing protein</fullName>
    </recommendedName>
</protein>
<dbReference type="RefSeq" id="WP_190025843.1">
    <property type="nucleotide sequence ID" value="NZ_BMUU01000001.1"/>
</dbReference>
<evidence type="ECO:0008006" key="3">
    <source>
        <dbReference type="Google" id="ProtNLM"/>
    </source>
</evidence>
<dbReference type="EMBL" id="BMUU01000001">
    <property type="protein sequence ID" value="GGY14304.1"/>
    <property type="molecule type" value="Genomic_DNA"/>
</dbReference>
<name>A0ABQ2ZFZ0_9ACTN</name>
<organism evidence="1 2">
    <name type="scientific">Streptomyces xanthochromogenes</name>
    <dbReference type="NCBI Taxonomy" id="67384"/>
    <lineage>
        <taxon>Bacteria</taxon>
        <taxon>Bacillati</taxon>
        <taxon>Actinomycetota</taxon>
        <taxon>Actinomycetes</taxon>
        <taxon>Kitasatosporales</taxon>
        <taxon>Streptomycetaceae</taxon>
        <taxon>Streptomyces</taxon>
    </lineage>
</organism>
<comment type="caution">
    <text evidence="1">The sequence shown here is derived from an EMBL/GenBank/DDBJ whole genome shotgun (WGS) entry which is preliminary data.</text>
</comment>
<reference evidence="2" key="1">
    <citation type="journal article" date="2019" name="Int. J. Syst. Evol. Microbiol.">
        <title>The Global Catalogue of Microorganisms (GCM) 10K type strain sequencing project: providing services to taxonomists for standard genome sequencing and annotation.</title>
        <authorList>
            <consortium name="The Broad Institute Genomics Platform"/>
            <consortium name="The Broad Institute Genome Sequencing Center for Infectious Disease"/>
            <person name="Wu L."/>
            <person name="Ma J."/>
        </authorList>
    </citation>
    <scope>NUCLEOTIDE SEQUENCE [LARGE SCALE GENOMIC DNA]</scope>
    <source>
        <strain evidence="2">JCM 4594</strain>
    </source>
</reference>
<dbReference type="InterPro" id="IPR021295">
    <property type="entry name" value="DUF2867"/>
</dbReference>
<dbReference type="Pfam" id="PF11066">
    <property type="entry name" value="DUF2867"/>
    <property type="match status" value="1"/>
</dbReference>
<gene>
    <name evidence="1" type="ORF">GCM10010326_02150</name>
</gene>
<evidence type="ECO:0000313" key="2">
    <source>
        <dbReference type="Proteomes" id="UP000600946"/>
    </source>
</evidence>
<keyword evidence="2" id="KW-1185">Reference proteome</keyword>
<dbReference type="GeneID" id="96288261"/>
<dbReference type="Proteomes" id="UP000600946">
    <property type="component" value="Unassembled WGS sequence"/>
</dbReference>